<proteinExistence type="predicted"/>
<dbReference type="EMBL" id="CAADGD010000014">
    <property type="protein sequence ID" value="VFK69459.1"/>
    <property type="molecule type" value="Genomic_DNA"/>
</dbReference>
<sequence length="230" mass="25184">MKTIDTRRRLVVAGLVIAPAFPFGVAQAFWQALFARLIFGSVTRQAARSGARVMARSVGRQVTRNTRRAGSKRDRNDNLITDAYDLYSKGGNIVKLVRGLQSTKAWNSTTENTASVVLANQGNRAKNSANVILTMRDITNDDYLRVIFDPVEVPANSAFVMETRFPPGLLPGVKAFELKYSRDGSAGKIFEEIVVAAESRAGSRRYQEGISPKSTAPVGEAGKIFRSINE</sequence>
<evidence type="ECO:0000313" key="1">
    <source>
        <dbReference type="EMBL" id="VFK60771.1"/>
    </source>
</evidence>
<evidence type="ECO:0000313" key="2">
    <source>
        <dbReference type="EMBL" id="VFK69459.1"/>
    </source>
</evidence>
<protein>
    <submittedName>
        <fullName evidence="2">Uncharacterized protein</fullName>
    </submittedName>
</protein>
<dbReference type="EMBL" id="CAADFZ010000013">
    <property type="protein sequence ID" value="VFK60771.1"/>
    <property type="molecule type" value="Genomic_DNA"/>
</dbReference>
<accession>A0A451ATT4</accession>
<reference evidence="2" key="1">
    <citation type="submission" date="2019-02" db="EMBL/GenBank/DDBJ databases">
        <authorList>
            <person name="Gruber-Vodicka R. H."/>
            <person name="Seah K. B. B."/>
        </authorList>
    </citation>
    <scope>NUCLEOTIDE SEQUENCE</scope>
    <source>
        <strain evidence="2">BECK_BY19</strain>
        <strain evidence="1">BECK_BY8</strain>
    </source>
</reference>
<name>A0A451ATT4_9GAMM</name>
<dbReference type="AlphaFoldDB" id="A0A451ATT4"/>
<organism evidence="2">
    <name type="scientific">Candidatus Kentrum sp. UNK</name>
    <dbReference type="NCBI Taxonomy" id="2126344"/>
    <lineage>
        <taxon>Bacteria</taxon>
        <taxon>Pseudomonadati</taxon>
        <taxon>Pseudomonadota</taxon>
        <taxon>Gammaproteobacteria</taxon>
        <taxon>Candidatus Kentrum</taxon>
    </lineage>
</organism>
<gene>
    <name evidence="1" type="ORF">BECKUNK1418G_GA0071005_101315</name>
    <name evidence="2" type="ORF">BECKUNK1418H_GA0071006_101415</name>
</gene>